<reference evidence="5 6" key="1">
    <citation type="submission" date="2012-09" db="EMBL/GenBank/DDBJ databases">
        <title>Genome Sequence of alkane-degrading Bacterium Alcanivorax jadensis T9.</title>
        <authorList>
            <person name="Lai Q."/>
            <person name="Shao Z."/>
        </authorList>
    </citation>
    <scope>NUCLEOTIDE SEQUENCE [LARGE SCALE GENOMIC DNA]</scope>
    <source>
        <strain evidence="5 6">T9</strain>
    </source>
</reference>
<comment type="caution">
    <text evidence="5">The sequence shown here is derived from an EMBL/GenBank/DDBJ whole genome shotgun (WGS) entry which is preliminary data.</text>
</comment>
<keyword evidence="3" id="KW-1133">Transmembrane helix</keyword>
<evidence type="ECO:0000259" key="4">
    <source>
        <dbReference type="PROSITE" id="PS51123"/>
    </source>
</evidence>
<accession>A0ABR4WEV6</accession>
<sequence>MDDLHDSDSSSVWAIFSDLMAALVGILVLVLVWVIGIQLELSQSLEEEKARRVAEEQRRQALEEALADPLASGRVTFRDGRIGISGSVLFQLNSDQLQPEGEELLRDLAKPLQVFLDQHDELLMVSGFTDDLPIQRGNRRYQDNWGLSAQRALTVTRTLIQQGMPADQVFAAAFGPHQPVVPNDSDTTRAQNRRVELTTVPRQGAKVSTAQHASQAEGADGNG</sequence>
<evidence type="ECO:0000256" key="1">
    <source>
        <dbReference type="PROSITE-ProRule" id="PRU00473"/>
    </source>
</evidence>
<evidence type="ECO:0000313" key="5">
    <source>
        <dbReference type="EMBL" id="KGD62061.1"/>
    </source>
</evidence>
<evidence type="ECO:0000256" key="2">
    <source>
        <dbReference type="SAM" id="MobiDB-lite"/>
    </source>
</evidence>
<feature type="region of interest" description="Disordered" evidence="2">
    <location>
        <begin position="198"/>
        <end position="223"/>
    </location>
</feature>
<organism evidence="5 6">
    <name type="scientific">Alcanivorax jadensis T9</name>
    <dbReference type="NCBI Taxonomy" id="1177181"/>
    <lineage>
        <taxon>Bacteria</taxon>
        <taxon>Pseudomonadati</taxon>
        <taxon>Pseudomonadota</taxon>
        <taxon>Gammaproteobacteria</taxon>
        <taxon>Oceanospirillales</taxon>
        <taxon>Alcanivoracaceae</taxon>
        <taxon>Alcanivorax</taxon>
    </lineage>
</organism>
<dbReference type="InterPro" id="IPR006665">
    <property type="entry name" value="OmpA-like"/>
</dbReference>
<dbReference type="PANTHER" id="PTHR30329:SF21">
    <property type="entry name" value="LIPOPROTEIN YIAD-RELATED"/>
    <property type="match status" value="1"/>
</dbReference>
<dbReference type="Gene3D" id="3.30.1330.60">
    <property type="entry name" value="OmpA-like domain"/>
    <property type="match status" value="1"/>
</dbReference>
<evidence type="ECO:0000313" key="6">
    <source>
        <dbReference type="Proteomes" id="UP000029443"/>
    </source>
</evidence>
<proteinExistence type="predicted"/>
<dbReference type="InterPro" id="IPR036737">
    <property type="entry name" value="OmpA-like_sf"/>
</dbReference>
<evidence type="ECO:0000256" key="3">
    <source>
        <dbReference type="SAM" id="Phobius"/>
    </source>
</evidence>
<feature type="transmembrane region" description="Helical" evidence="3">
    <location>
        <begin position="12"/>
        <end position="35"/>
    </location>
</feature>
<dbReference type="RefSeq" id="WP_052042551.1">
    <property type="nucleotide sequence ID" value="NZ_ARXU01000003.1"/>
</dbReference>
<keyword evidence="1 3" id="KW-0472">Membrane</keyword>
<dbReference type="InterPro" id="IPR050330">
    <property type="entry name" value="Bact_OuterMem_StrucFunc"/>
</dbReference>
<dbReference type="Pfam" id="PF00691">
    <property type="entry name" value="OmpA"/>
    <property type="match status" value="1"/>
</dbReference>
<dbReference type="Proteomes" id="UP000029443">
    <property type="component" value="Unassembled WGS sequence"/>
</dbReference>
<feature type="domain" description="OmpA-like" evidence="4">
    <location>
        <begin position="75"/>
        <end position="203"/>
    </location>
</feature>
<dbReference type="PANTHER" id="PTHR30329">
    <property type="entry name" value="STATOR ELEMENT OF FLAGELLAR MOTOR COMPLEX"/>
    <property type="match status" value="1"/>
</dbReference>
<dbReference type="SUPFAM" id="SSF103088">
    <property type="entry name" value="OmpA-like"/>
    <property type="match status" value="1"/>
</dbReference>
<name>A0ABR4WEV6_9GAMM</name>
<dbReference type="CDD" id="cd07185">
    <property type="entry name" value="OmpA_C-like"/>
    <property type="match status" value="1"/>
</dbReference>
<keyword evidence="3" id="KW-0812">Transmembrane</keyword>
<dbReference type="EMBL" id="ARXU01000003">
    <property type="protein sequence ID" value="KGD62061.1"/>
    <property type="molecule type" value="Genomic_DNA"/>
</dbReference>
<gene>
    <name evidence="5" type="ORF">T9A_01270</name>
</gene>
<dbReference type="NCBIfam" id="NF006547">
    <property type="entry name" value="PRK09040.1"/>
    <property type="match status" value="1"/>
</dbReference>
<protein>
    <recommendedName>
        <fullName evidence="4">OmpA-like domain-containing protein</fullName>
    </recommendedName>
</protein>
<keyword evidence="6" id="KW-1185">Reference proteome</keyword>
<dbReference type="PROSITE" id="PS51123">
    <property type="entry name" value="OMPA_2"/>
    <property type="match status" value="1"/>
</dbReference>